<keyword evidence="5 9" id="KW-0472">Membrane</keyword>
<evidence type="ECO:0000256" key="3">
    <source>
        <dbReference type="ARBA" id="ARBA00022989"/>
    </source>
</evidence>
<evidence type="ECO:0000256" key="2">
    <source>
        <dbReference type="ARBA" id="ARBA00022692"/>
    </source>
</evidence>
<feature type="region of interest" description="Disordered" evidence="8">
    <location>
        <begin position="182"/>
        <end position="215"/>
    </location>
</feature>
<dbReference type="GO" id="GO:0005886">
    <property type="term" value="C:plasma membrane"/>
    <property type="evidence" value="ECO:0007669"/>
    <property type="project" value="TreeGrafter"/>
</dbReference>
<keyword evidence="2 9" id="KW-0812">Transmembrane</keyword>
<dbReference type="PRINTS" id="PR00237">
    <property type="entry name" value="GPCRRHODOPSN"/>
</dbReference>
<evidence type="ECO:0000256" key="1">
    <source>
        <dbReference type="ARBA" id="ARBA00004141"/>
    </source>
</evidence>
<evidence type="ECO:0000256" key="6">
    <source>
        <dbReference type="ARBA" id="ARBA00023170"/>
    </source>
</evidence>
<evidence type="ECO:0000256" key="4">
    <source>
        <dbReference type="ARBA" id="ARBA00023040"/>
    </source>
</evidence>
<evidence type="ECO:0000313" key="11">
    <source>
        <dbReference type="Proteomes" id="UP000887566"/>
    </source>
</evidence>
<protein>
    <submittedName>
        <fullName evidence="12">G-protein coupled receptors family 1 profile domain-containing protein</fullName>
    </submittedName>
</protein>
<feature type="domain" description="G-protein coupled receptors family 1 profile" evidence="10">
    <location>
        <begin position="1"/>
        <end position="160"/>
    </location>
</feature>
<feature type="transmembrane region" description="Helical" evidence="9">
    <location>
        <begin position="104"/>
        <end position="124"/>
    </location>
</feature>
<dbReference type="InterPro" id="IPR000276">
    <property type="entry name" value="GPCR_Rhodpsn"/>
</dbReference>
<dbReference type="Pfam" id="PF00001">
    <property type="entry name" value="7tm_1"/>
    <property type="match status" value="1"/>
</dbReference>
<dbReference type="InterPro" id="IPR017452">
    <property type="entry name" value="GPCR_Rhodpsn_7TM"/>
</dbReference>
<keyword evidence="7" id="KW-0807">Transducer</keyword>
<proteinExistence type="predicted"/>
<dbReference type="PANTHER" id="PTHR24235:SF18">
    <property type="entry name" value="G-PROTEIN COUPLED RECEPTORS FAMILY 1 PROFILE DOMAIN-CONTAINING PROTEIN"/>
    <property type="match status" value="1"/>
</dbReference>
<dbReference type="AlphaFoldDB" id="A0A914V5Z4"/>
<comment type="subcellular location">
    <subcellularLocation>
        <location evidence="1">Membrane</location>
        <topology evidence="1">Multi-pass membrane protein</topology>
    </subcellularLocation>
</comment>
<evidence type="ECO:0000313" key="12">
    <source>
        <dbReference type="WBParaSite" id="PSAMB.scaffold14934size1735.g36296.t1"/>
    </source>
</evidence>
<dbReference type="Proteomes" id="UP000887566">
    <property type="component" value="Unplaced"/>
</dbReference>
<feature type="transmembrane region" description="Helical" evidence="9">
    <location>
        <begin position="139"/>
        <end position="163"/>
    </location>
</feature>
<name>A0A914V5Z4_9BILA</name>
<keyword evidence="11" id="KW-1185">Reference proteome</keyword>
<evidence type="ECO:0000256" key="7">
    <source>
        <dbReference type="ARBA" id="ARBA00023224"/>
    </source>
</evidence>
<dbReference type="GO" id="GO:0042923">
    <property type="term" value="F:neuropeptide binding"/>
    <property type="evidence" value="ECO:0007669"/>
    <property type="project" value="TreeGrafter"/>
</dbReference>
<dbReference type="GO" id="GO:0008188">
    <property type="term" value="F:neuropeptide receptor activity"/>
    <property type="evidence" value="ECO:0007669"/>
    <property type="project" value="TreeGrafter"/>
</dbReference>
<dbReference type="PROSITE" id="PS50262">
    <property type="entry name" value="G_PROTEIN_RECEP_F1_2"/>
    <property type="match status" value="1"/>
</dbReference>
<keyword evidence="6" id="KW-0675">Receptor</keyword>
<organism evidence="11 12">
    <name type="scientific">Plectus sambesii</name>
    <dbReference type="NCBI Taxonomy" id="2011161"/>
    <lineage>
        <taxon>Eukaryota</taxon>
        <taxon>Metazoa</taxon>
        <taxon>Ecdysozoa</taxon>
        <taxon>Nematoda</taxon>
        <taxon>Chromadorea</taxon>
        <taxon>Plectida</taxon>
        <taxon>Plectina</taxon>
        <taxon>Plectoidea</taxon>
        <taxon>Plectidae</taxon>
        <taxon>Plectus</taxon>
    </lineage>
</organism>
<dbReference type="WBParaSite" id="PSAMB.scaffold14934size1735.g36296.t1">
    <property type="protein sequence ID" value="PSAMB.scaffold14934size1735.g36296.t1"/>
    <property type="gene ID" value="PSAMB.scaffold14934size1735.g36296"/>
</dbReference>
<keyword evidence="4" id="KW-0297">G-protein coupled receptor</keyword>
<evidence type="ECO:0000259" key="10">
    <source>
        <dbReference type="PROSITE" id="PS50262"/>
    </source>
</evidence>
<dbReference type="Gene3D" id="1.20.1070.10">
    <property type="entry name" value="Rhodopsin 7-helix transmembrane proteins"/>
    <property type="match status" value="1"/>
</dbReference>
<evidence type="ECO:0000256" key="9">
    <source>
        <dbReference type="SAM" id="Phobius"/>
    </source>
</evidence>
<evidence type="ECO:0000256" key="8">
    <source>
        <dbReference type="SAM" id="MobiDB-lite"/>
    </source>
</evidence>
<dbReference type="SUPFAM" id="SSF81321">
    <property type="entry name" value="Family A G protein-coupled receptor-like"/>
    <property type="match status" value="1"/>
</dbReference>
<dbReference type="PANTHER" id="PTHR24235">
    <property type="entry name" value="NEUROPEPTIDE Y RECEPTOR"/>
    <property type="match status" value="1"/>
</dbReference>
<dbReference type="GO" id="GO:0043005">
    <property type="term" value="C:neuron projection"/>
    <property type="evidence" value="ECO:0007669"/>
    <property type="project" value="TreeGrafter"/>
</dbReference>
<accession>A0A914V5Z4</accession>
<sequence length="245" mass="27675">MIVVLSAGLSTPMMLKQSLKSYTNFCGMFCTEEWGEDDTGRRIYGTVMVGLQFVLPLLIITFCYTTISIRLGQSLILKNQNKHTPMSAQRLSACRRRQRTNRMLIAMVVAFAASWISNITFNVLRDFGQLPRWAKSQEYLFGIATHSIAMTSTVWNPLLYAWLNLQLRAAFLELVPERFRSRRRQEGANDPAGCQSPPVQLNGRASPMSPDDVTRDCNATWKRLNTLQQSESGLRLSDSIRASTA</sequence>
<evidence type="ECO:0000256" key="5">
    <source>
        <dbReference type="ARBA" id="ARBA00023136"/>
    </source>
</evidence>
<feature type="transmembrane region" description="Helical" evidence="9">
    <location>
        <begin position="43"/>
        <end position="67"/>
    </location>
</feature>
<keyword evidence="3 9" id="KW-1133">Transmembrane helix</keyword>
<reference evidence="12" key="1">
    <citation type="submission" date="2022-11" db="UniProtKB">
        <authorList>
            <consortium name="WormBaseParasite"/>
        </authorList>
    </citation>
    <scope>IDENTIFICATION</scope>
</reference>